<name>A0A2Z7AJV6_9LAMI</name>
<keyword evidence="4" id="KW-1185">Reference proteome</keyword>
<reference evidence="3 4" key="1">
    <citation type="journal article" date="2015" name="Proc. Natl. Acad. Sci. U.S.A.">
        <title>The resurrection genome of Boea hygrometrica: A blueprint for survival of dehydration.</title>
        <authorList>
            <person name="Xiao L."/>
            <person name="Yang G."/>
            <person name="Zhang L."/>
            <person name="Yang X."/>
            <person name="Zhao S."/>
            <person name="Ji Z."/>
            <person name="Zhou Q."/>
            <person name="Hu M."/>
            <person name="Wang Y."/>
            <person name="Chen M."/>
            <person name="Xu Y."/>
            <person name="Jin H."/>
            <person name="Xiao X."/>
            <person name="Hu G."/>
            <person name="Bao F."/>
            <person name="Hu Y."/>
            <person name="Wan P."/>
            <person name="Li L."/>
            <person name="Deng X."/>
            <person name="Kuang T."/>
            <person name="Xiang C."/>
            <person name="Zhu J.K."/>
            <person name="Oliver M.J."/>
            <person name="He Y."/>
        </authorList>
    </citation>
    <scope>NUCLEOTIDE SEQUENCE [LARGE SCALE GENOMIC DNA]</scope>
    <source>
        <strain evidence="4">cv. XS01</strain>
    </source>
</reference>
<dbReference type="EMBL" id="KV016696">
    <property type="protein sequence ID" value="KZV19404.1"/>
    <property type="molecule type" value="Genomic_DNA"/>
</dbReference>
<dbReference type="FunFam" id="3.20.80.10:FF:000002">
    <property type="entry name" value="Heme-binding protein 2"/>
    <property type="match status" value="1"/>
</dbReference>
<dbReference type="Pfam" id="PF04832">
    <property type="entry name" value="SOUL"/>
    <property type="match status" value="1"/>
</dbReference>
<gene>
    <name evidence="3" type="ORF">F511_08745</name>
</gene>
<feature type="chain" id="PRO_5016285583" evidence="2">
    <location>
        <begin position="23"/>
        <end position="225"/>
    </location>
</feature>
<dbReference type="InterPro" id="IPR006917">
    <property type="entry name" value="SOUL_heme-bd"/>
</dbReference>
<evidence type="ECO:0000313" key="4">
    <source>
        <dbReference type="Proteomes" id="UP000250235"/>
    </source>
</evidence>
<evidence type="ECO:0000313" key="3">
    <source>
        <dbReference type="EMBL" id="KZV19404.1"/>
    </source>
</evidence>
<accession>A0A2Z7AJV6</accession>
<keyword evidence="2" id="KW-0732">Signal</keyword>
<dbReference type="PANTHER" id="PTHR11220">
    <property type="entry name" value="HEME-BINDING PROTEIN-RELATED"/>
    <property type="match status" value="1"/>
</dbReference>
<dbReference type="PANTHER" id="PTHR11220:SF25">
    <property type="entry name" value="F3F9.4"/>
    <property type="match status" value="1"/>
</dbReference>
<sequence>MAALGILKLSFLLTSLLPTSNLINSNVGVFPPTCNRIECPSYDLIDSGDGFEVRRYNSSVWISTQFVDDISLVDATRTGFLQLFDYIQGGNDKQQKIEMTAPVITEVKPSDGPFCASSFVVSFYVPRENQANAPSADHLHLQKWGPTYVAVRQFSGFVKDEDVGEEAAALYASLSGTVWLDAIEKSHPGADTTEYIVAQYNSPFEFRNRVNEVWLTFDPKDNFEK</sequence>
<organism evidence="3 4">
    <name type="scientific">Dorcoceras hygrometricum</name>
    <dbReference type="NCBI Taxonomy" id="472368"/>
    <lineage>
        <taxon>Eukaryota</taxon>
        <taxon>Viridiplantae</taxon>
        <taxon>Streptophyta</taxon>
        <taxon>Embryophyta</taxon>
        <taxon>Tracheophyta</taxon>
        <taxon>Spermatophyta</taxon>
        <taxon>Magnoliopsida</taxon>
        <taxon>eudicotyledons</taxon>
        <taxon>Gunneridae</taxon>
        <taxon>Pentapetalae</taxon>
        <taxon>asterids</taxon>
        <taxon>lamiids</taxon>
        <taxon>Lamiales</taxon>
        <taxon>Gesneriaceae</taxon>
        <taxon>Didymocarpoideae</taxon>
        <taxon>Trichosporeae</taxon>
        <taxon>Loxocarpinae</taxon>
        <taxon>Dorcoceras</taxon>
    </lineage>
</organism>
<dbReference type="Proteomes" id="UP000250235">
    <property type="component" value="Unassembled WGS sequence"/>
</dbReference>
<dbReference type="AlphaFoldDB" id="A0A2Z7AJV6"/>
<dbReference type="InterPro" id="IPR011256">
    <property type="entry name" value="Reg_factor_effector_dom_sf"/>
</dbReference>
<dbReference type="OrthoDB" id="6424451at2759"/>
<dbReference type="SUPFAM" id="SSF55136">
    <property type="entry name" value="Probable bacterial effector-binding domain"/>
    <property type="match status" value="1"/>
</dbReference>
<proteinExistence type="inferred from homology"/>
<dbReference type="Gene3D" id="3.20.80.10">
    <property type="entry name" value="Regulatory factor, effector binding domain"/>
    <property type="match status" value="1"/>
</dbReference>
<protein>
    <submittedName>
        <fullName evidence="3">Heme-binding protein 2-like</fullName>
    </submittedName>
</protein>
<feature type="signal peptide" evidence="2">
    <location>
        <begin position="1"/>
        <end position="22"/>
    </location>
</feature>
<evidence type="ECO:0000256" key="1">
    <source>
        <dbReference type="ARBA" id="ARBA00009817"/>
    </source>
</evidence>
<comment type="similarity">
    <text evidence="1">Belongs to the HEBP family.</text>
</comment>
<evidence type="ECO:0000256" key="2">
    <source>
        <dbReference type="SAM" id="SignalP"/>
    </source>
</evidence>